<dbReference type="OMA" id="VWQSGGL"/>
<dbReference type="Pfam" id="PF05282">
    <property type="entry name" value="AAR2"/>
    <property type="match status" value="1"/>
</dbReference>
<dbReference type="GO" id="GO:0005681">
    <property type="term" value="C:spliceosomal complex"/>
    <property type="evidence" value="ECO:0007669"/>
    <property type="project" value="UniProtKB-KW"/>
</dbReference>
<evidence type="ECO:0000256" key="2">
    <source>
        <dbReference type="ARBA" id="ARBA00006281"/>
    </source>
</evidence>
<dbReference type="CDD" id="cd13777">
    <property type="entry name" value="Aar2_N"/>
    <property type="match status" value="1"/>
</dbReference>
<dbReference type="EnsemblMetazoa" id="XM_014397011.2">
    <property type="protein sequence ID" value="XP_014252497.1"/>
    <property type="gene ID" value="LOC106668347"/>
</dbReference>
<dbReference type="GeneID" id="106668347"/>
<evidence type="ECO:0000256" key="8">
    <source>
        <dbReference type="ARBA" id="ARBA00047009"/>
    </source>
</evidence>
<keyword evidence="12" id="KW-1185">Reference proteome</keyword>
<dbReference type="CDD" id="cd13778">
    <property type="entry name" value="Aar2_C"/>
    <property type="match status" value="1"/>
</dbReference>
<reference evidence="11" key="1">
    <citation type="submission" date="2022-01" db="UniProtKB">
        <authorList>
            <consortium name="EnsemblMetazoa"/>
        </authorList>
    </citation>
    <scope>IDENTIFICATION</scope>
</reference>
<organism evidence="11 12">
    <name type="scientific">Cimex lectularius</name>
    <name type="common">Bed bug</name>
    <name type="synonym">Acanthia lectularia</name>
    <dbReference type="NCBI Taxonomy" id="79782"/>
    <lineage>
        <taxon>Eukaryota</taxon>
        <taxon>Metazoa</taxon>
        <taxon>Ecdysozoa</taxon>
        <taxon>Arthropoda</taxon>
        <taxon>Hexapoda</taxon>
        <taxon>Insecta</taxon>
        <taxon>Pterygota</taxon>
        <taxon>Neoptera</taxon>
        <taxon>Paraneoptera</taxon>
        <taxon>Hemiptera</taxon>
        <taxon>Heteroptera</taxon>
        <taxon>Panheteroptera</taxon>
        <taxon>Cimicomorpha</taxon>
        <taxon>Cimicidae</taxon>
        <taxon>Cimex</taxon>
    </lineage>
</organism>
<feature type="domain" description="AAR2 C-terminal" evidence="9">
    <location>
        <begin position="202"/>
        <end position="357"/>
    </location>
</feature>
<dbReference type="Proteomes" id="UP000494040">
    <property type="component" value="Unassembled WGS sequence"/>
</dbReference>
<proteinExistence type="inferred from homology"/>
<evidence type="ECO:0000313" key="12">
    <source>
        <dbReference type="Proteomes" id="UP000494040"/>
    </source>
</evidence>
<evidence type="ECO:0000259" key="10">
    <source>
        <dbReference type="Pfam" id="PF20981"/>
    </source>
</evidence>
<dbReference type="Gene3D" id="2.60.34.20">
    <property type="match status" value="1"/>
</dbReference>
<dbReference type="InterPro" id="IPR033648">
    <property type="entry name" value="AAR2_C"/>
</dbReference>
<evidence type="ECO:0000256" key="4">
    <source>
        <dbReference type="ARBA" id="ARBA00022664"/>
    </source>
</evidence>
<keyword evidence="5" id="KW-0747">Spliceosome</keyword>
<evidence type="ECO:0000256" key="3">
    <source>
        <dbReference type="ARBA" id="ARBA00016372"/>
    </source>
</evidence>
<evidence type="ECO:0000256" key="6">
    <source>
        <dbReference type="ARBA" id="ARBA00023187"/>
    </source>
</evidence>
<dbReference type="PANTHER" id="PTHR12689">
    <property type="entry name" value="A1 CISTRON SPLICING FACTOR AAR2-RELATED"/>
    <property type="match status" value="1"/>
</dbReference>
<evidence type="ECO:0000256" key="5">
    <source>
        <dbReference type="ARBA" id="ARBA00022728"/>
    </source>
</evidence>
<dbReference type="InterPro" id="IPR038514">
    <property type="entry name" value="AAR2_C_sf"/>
</dbReference>
<keyword evidence="6" id="KW-0508">mRNA splicing</keyword>
<keyword evidence="4" id="KW-0507">mRNA processing</keyword>
<dbReference type="FunFam" id="2.60.34.20:FF:000001">
    <property type="entry name" value="protein AAR2 homolog"/>
    <property type="match status" value="1"/>
</dbReference>
<accession>A0A8I6RX97</accession>
<dbReference type="InterPro" id="IPR038516">
    <property type="entry name" value="AAR2_N_sf"/>
</dbReference>
<dbReference type="KEGG" id="clec:106668347"/>
<dbReference type="RefSeq" id="XP_014252497.1">
    <property type="nucleotide sequence ID" value="XM_014397011.2"/>
</dbReference>
<protein>
    <recommendedName>
        <fullName evidence="3">Protein AAR2 homolog</fullName>
    </recommendedName>
    <alternativeName>
        <fullName evidence="7">AAR2 splicing factor homolog</fullName>
    </alternativeName>
</protein>
<dbReference type="GO" id="GO:0000244">
    <property type="term" value="P:spliceosomal tri-snRNP complex assembly"/>
    <property type="evidence" value="ECO:0007669"/>
    <property type="project" value="TreeGrafter"/>
</dbReference>
<dbReference type="AlphaFoldDB" id="A0A8I6RX97"/>
<name>A0A8I6RX97_CIMLE</name>
<comment type="function">
    <text evidence="1">Component of the U5 snRNP complex that is required for spliceosome assembly and for pre-mRNA splicing.</text>
</comment>
<sequence>MSSSSPEVVISPEVARRLLVEGATLFFLNVPEGTQFGIDMKMWDTGEKFKGVKMIPPGVHMIHYSASGKYGDVAPKVSFLHNFKKSEVLVKKWDIDSERMSLETVSDEEVARFKTNLLNLDHFLGAYPFETYDLWQKLSKHISDSVLNRLLPECGVISSALELISMQDRPKPVLIRRLRTVDEREEELLPKLRPTPGTEIRFTPMPMKTYPDGSTPQDITKHSLDLSYTLDSMIGDLGDPREIVGEIQFAFVSFLVGQSLESFEAWKNLVRLLCNCREAVTRRRQLYVHFLQALETQLAQVPEDFLVDIVSSNNVIYVSLRELFKTMAESSSIEGRLRCEAQRLQERLTEKFCWDFQDLELETGDEAPVIVELEAQG</sequence>
<dbReference type="Pfam" id="PF20981">
    <property type="entry name" value="AAR2_1st"/>
    <property type="match status" value="1"/>
</dbReference>
<comment type="subunit">
    <text evidence="8">Interacts with PRPF8 (via RNase H homology domain). Component of a U5 snRNP complex that contains PRPF8.</text>
</comment>
<evidence type="ECO:0000259" key="9">
    <source>
        <dbReference type="Pfam" id="PF05282"/>
    </source>
</evidence>
<comment type="similarity">
    <text evidence="2">Belongs to the AAR2 family.</text>
</comment>
<dbReference type="InterPro" id="IPR033647">
    <property type="entry name" value="Aar2_N"/>
</dbReference>
<evidence type="ECO:0000313" key="11">
    <source>
        <dbReference type="EnsemblMetazoa" id="XP_014252497.1"/>
    </source>
</evidence>
<dbReference type="OrthoDB" id="201752at2759"/>
<feature type="domain" description="AAR2 N-terminal" evidence="10">
    <location>
        <begin position="21"/>
        <end position="152"/>
    </location>
</feature>
<evidence type="ECO:0000256" key="1">
    <source>
        <dbReference type="ARBA" id="ARBA00003708"/>
    </source>
</evidence>
<evidence type="ECO:0000256" key="7">
    <source>
        <dbReference type="ARBA" id="ARBA00030625"/>
    </source>
</evidence>
<dbReference type="InterPro" id="IPR007946">
    <property type="entry name" value="AAR2"/>
</dbReference>
<dbReference type="FunFam" id="1.25.40.550:FF:000001">
    <property type="entry name" value="AAR2 splicing factor homolog"/>
    <property type="match status" value="1"/>
</dbReference>
<dbReference type="Gene3D" id="1.25.40.550">
    <property type="entry name" value="Aar2, C-terminal domain-like"/>
    <property type="match status" value="1"/>
</dbReference>
<dbReference type="PANTHER" id="PTHR12689:SF4">
    <property type="entry name" value="PROTEIN AAR2 HOMOLOG"/>
    <property type="match status" value="1"/>
</dbReference>